<feature type="compositionally biased region" description="Basic residues" evidence="2">
    <location>
        <begin position="2154"/>
        <end position="2188"/>
    </location>
</feature>
<comment type="caution">
    <text evidence="4">The sequence shown here is derived from an EMBL/GenBank/DDBJ whole genome shotgun (WGS) entry which is preliminary data.</text>
</comment>
<dbReference type="InterPro" id="IPR036844">
    <property type="entry name" value="Hint_dom_sf"/>
</dbReference>
<gene>
    <name evidence="4" type="ORF">ACFFR3_21290</name>
</gene>
<dbReference type="PANTHER" id="PTHR32305:SF15">
    <property type="entry name" value="PROTEIN RHSA-RELATED"/>
    <property type="match status" value="1"/>
</dbReference>
<dbReference type="InterPro" id="IPR045351">
    <property type="entry name" value="DUF6531"/>
</dbReference>
<dbReference type="InterPro" id="IPR050708">
    <property type="entry name" value="T6SS_VgrG/RHS"/>
</dbReference>
<feature type="region of interest" description="Disordered" evidence="2">
    <location>
        <begin position="847"/>
        <end position="882"/>
    </location>
</feature>
<organism evidence="4 5">
    <name type="scientific">Nonomuraea salmonea</name>
    <dbReference type="NCBI Taxonomy" id="46181"/>
    <lineage>
        <taxon>Bacteria</taxon>
        <taxon>Bacillati</taxon>
        <taxon>Actinomycetota</taxon>
        <taxon>Actinomycetes</taxon>
        <taxon>Streptosporangiales</taxon>
        <taxon>Streptosporangiaceae</taxon>
        <taxon>Nonomuraea</taxon>
    </lineage>
</organism>
<dbReference type="SUPFAM" id="SSF49899">
    <property type="entry name" value="Concanavalin A-like lectins/glucanases"/>
    <property type="match status" value="1"/>
</dbReference>
<dbReference type="InterPro" id="IPR031325">
    <property type="entry name" value="RHS_repeat"/>
</dbReference>
<feature type="compositionally biased region" description="Polar residues" evidence="2">
    <location>
        <begin position="847"/>
        <end position="867"/>
    </location>
</feature>
<dbReference type="NCBIfam" id="TIGR01643">
    <property type="entry name" value="YD_repeat_2x"/>
    <property type="match status" value="6"/>
</dbReference>
<dbReference type="Pfam" id="PF05593">
    <property type="entry name" value="RHS_repeat"/>
    <property type="match status" value="4"/>
</dbReference>
<dbReference type="RefSeq" id="WP_379483693.1">
    <property type="nucleotide sequence ID" value="NZ_JBHMCF010000020.1"/>
</dbReference>
<dbReference type="Gene3D" id="2.170.16.10">
    <property type="entry name" value="Hedgehog/Intein (Hint) domain"/>
    <property type="match status" value="1"/>
</dbReference>
<evidence type="ECO:0000313" key="5">
    <source>
        <dbReference type="Proteomes" id="UP001589568"/>
    </source>
</evidence>
<dbReference type="EMBL" id="JBHMCF010000020">
    <property type="protein sequence ID" value="MFB9472057.1"/>
    <property type="molecule type" value="Genomic_DNA"/>
</dbReference>
<sequence length="2601" mass="281318">MPVAAEVSVQQTGFVTRQAPLRGAEALPEVTGRPAGETASDDAQDPYVPGALPRDAGGWPRTALKADKKPESELPPAIRRAEQRDVATAADTFPFIDTVYPESGSLVGSTTPLLTVRASRLGGPTIPMRYRYSLCEKPEKTDDDEVVFPPPPDPPCWNSSDMLGADTWRVTAGWLEWGKQYEWWVRVTDPESRATATSEKQLIGTQSPQPFNSPHLGEQLGDGKEFSLESGNYTTTVVDAQVQVAGPDLAVVRTYNSLDSRTDGMFGPGWSATWDMNIVAERAGSTITGLLVTYASGRRVRFAPKGDGTYQAPPGRKDTLADVEGGGWRLMDTYATTYVFNENGRLTRIEDNRGRAQTLSYNADGTFDTVSGPGGRALHFTWDGGRVATVSTDPVDGTAQTWTYSYTGGNLTSVCSPAAAPNCTTYAYGDGSRYKGLVLDAEPLGYWRLGDARNEPAANLGSEGGAGIYNNVTVGQPGALEGTADTAAGFTKSTMMLPWNMLDKAQNSVSIESWIKTSQNGIVLSAGEFGYEFGATEPVVYVGTDGKLRGQLGYVDGRYTPITSAGAVNDNQWHHVVLTVDGEKQKLYLDGQLVGELTGTRYDDYLADAYLGSGDRASSWRDIPGGQTTSGAFAFKGSIDEFAVYGKPLTEAEVQAHFAARAKVSHKLVKTTLPSGRVWASNTYHPSSDALQTHTDGDGGTWRIGDFDIDWLEGLYKVTLTDPRGETLQYAYDSLRNKRLAYTVDQAGGKTTYDYDTGGFAVKQTDPNGTVSQQWHDKRGNAIRIKTCRKSGDCQYVYRDYWWDKDKPLDPRNNLLTHVRDARSSSETDDRYLTTIEYNEYGEQVKQTTPATSDFPNGRSRTVTYTDGTEPAVGGGTTPAGLVKTETDYRGKATTHAYTAAGDHAEVRLPAGLVTRYTHDALGRMTSKTEVTEEHPDGVRTTYTYDAVGRLLSTRGPGIKNEVTDVTHTSEVTYTYDPDGNALTETASDLTGGDPRRAITYTYDDYGRVATVTGPEGGTVSYGHDAMGNQTHMVDELGNRFEYTYTQRGELHSTTLKGYTGSPVSPQPAKDVVLEELAYDPGGRLSLRTLPEGRKTEYVHYGDNLLHRVVAKGAELNGSTSTRDVVLEENTYDAAGNLVHVAAGGTPTQSASRIEEISYTVDAAGRVTSETFDPADLARKTAYVYDANGNVTKMTRTGAGTSRAESVEFAYNDDDVLVRRTVENGDEDVTTRWKVDERGLIVESVDPRGNASGADEAGFTTHYRHDAAGRLVEVKAPEVAVEEYGAEPRRARPSMKFGYDSGGRRTHEVDEAGAVTTSAYDRLGRLASITGFPYQQPGGPALTPKETFAYNPAGQVTRYTDPRGSTWVTEYDALGNRVRVTEPSVEGRAAGQWVYEYDLAGELRAAVDPTGARVESDYDDLGRMWRTTVLERKPAAEAFTTQLTYNDVGARTKEVGPLNRTTSWQVNAAGEITKETDPAGNATSYAYDPSGRATKVTDALGNSAISEYDLAGRLTALKEADSTGKVLRTTSYGYDAAGNEISETTPEGHTVRSTYDATDLLTKLVEPVSADKSITTTYGYDIAGSPTRATDGRGNAFWTTYNSLGLAERTIEPATTAHPEEANRTWTYVYDAGGNMISARYPGGVRVDHAYDALGRLTEQSGTGAEVDTPRWTFDYDAAGRNTVVGDYTLDYNDRGLLTRVAKGGTQTAAFTYDAYGNATKKQDVNGATTYGYDAADRLKTFSDAVSGRSLTYDYDAADRLRTLTSASPGGKQEFGYDDLDRITSHTLRNAAGSQLAKITYGWDKNDNLLSKVTAGTAGAGTNTYAYDQADRMTSWTAPDGTTTTYEWDDSGNRVKVGDTPFVYDERNRLLSGGGTEYTYTPRGTLATETTNGVTKQLTFDAFDNLVSDGDATYTYDGLGRLASRTQGGQEERFVYTGIENDIAAVTDPAGTVKARFGRDPDGRLVSLAENGVQLGVLSDQHDDVVATFTGDAVVDSSAYNPFGEVIASNGTKRRLGYQGAYTDPNTGKVNMASRWYVPGTGGFASRDDFSIDPYPSINLNRYTYAGGNPLAYTDPSGNCPFCIPILFAVVRVAAQVAIKQFAKAAVKQVVKQGVKQAVKKTAQTGGRKVTQQAAKKGTQQAGKKTAQQAGKKAGQKTAKKGGKPKKATKKKSTTRKQTARAGAKKPTRPVAKSPKVKTPKVKKPQTKTPKVKKPKAKTKKKTTKTTKKTTKKTASKPKTKTSTKKKNETANEATEMVLEEAEVADVATGGVEYDGVDYDGDLLCRSVISCAKDVVEELGENAAEDIADKVIEEVIDATIPDVPLDPPGTTCALPNSFVPGTPVLMADGSTKPIEKVETGDEVVATDPATGRTEARPVLTLISSKGVKKLVDITVTVDGAKDVITATDNHPFWVPKRKAWLTAGALQSGMWLQTSAGTYVQITAIAHRTATQRVHNLTVEDLHTYHVVAGSQAILVHNDRIKWPYYDPKKTAAYVDGIFTLSGYADTVPDGFERPSLEDVLKVQDSIGKGRVPDFRDNKAGAGAYYLSHAEKQAATLRPGEEVTVTRPMCDDCFDFFTDMARHTGQCLAVNDPSGRYQFKP</sequence>
<dbReference type="CDD" id="cd00110">
    <property type="entry name" value="LamG"/>
    <property type="match status" value="1"/>
</dbReference>
<dbReference type="SMART" id="SM00306">
    <property type="entry name" value="HintN"/>
    <property type="match status" value="1"/>
</dbReference>
<feature type="compositionally biased region" description="Polar residues" evidence="2">
    <location>
        <begin position="195"/>
        <end position="212"/>
    </location>
</feature>
<dbReference type="PANTHER" id="PTHR32305">
    <property type="match status" value="1"/>
</dbReference>
<dbReference type="Pfam" id="PF20148">
    <property type="entry name" value="DUF6531"/>
    <property type="match status" value="1"/>
</dbReference>
<dbReference type="CDD" id="cd00081">
    <property type="entry name" value="Hint"/>
    <property type="match status" value="1"/>
</dbReference>
<dbReference type="Gene3D" id="2.180.10.10">
    <property type="entry name" value="RHS repeat-associated core"/>
    <property type="match status" value="5"/>
</dbReference>
<feature type="region of interest" description="Disordered" evidence="2">
    <location>
        <begin position="195"/>
        <end position="214"/>
    </location>
</feature>
<feature type="region of interest" description="Disordered" evidence="2">
    <location>
        <begin position="1"/>
        <end position="80"/>
    </location>
</feature>
<dbReference type="NCBIfam" id="TIGR03696">
    <property type="entry name" value="Rhs_assc_core"/>
    <property type="match status" value="1"/>
</dbReference>
<name>A0ABV5NP88_9ACTN</name>
<dbReference type="InterPro" id="IPR013320">
    <property type="entry name" value="ConA-like_dom_sf"/>
</dbReference>
<dbReference type="Pfam" id="PF07591">
    <property type="entry name" value="PT-HINT"/>
    <property type="match status" value="1"/>
</dbReference>
<dbReference type="InterPro" id="IPR006530">
    <property type="entry name" value="YD"/>
</dbReference>
<keyword evidence="1" id="KW-0677">Repeat</keyword>
<feature type="domain" description="Hint" evidence="3">
    <location>
        <begin position="2335"/>
        <end position="2436"/>
    </location>
</feature>
<dbReference type="Gene3D" id="2.60.120.200">
    <property type="match status" value="1"/>
</dbReference>
<dbReference type="InterPro" id="IPR022385">
    <property type="entry name" value="Rhs_assc_core"/>
</dbReference>
<evidence type="ECO:0000313" key="4">
    <source>
        <dbReference type="EMBL" id="MFB9472057.1"/>
    </source>
</evidence>
<dbReference type="Proteomes" id="UP001589568">
    <property type="component" value="Unassembled WGS sequence"/>
</dbReference>
<dbReference type="Pfam" id="PF13385">
    <property type="entry name" value="Laminin_G_3"/>
    <property type="match status" value="1"/>
</dbReference>
<dbReference type="InterPro" id="IPR057517">
    <property type="entry name" value="SsdA-like_C"/>
</dbReference>
<accession>A0ABV5NP88</accession>
<feature type="compositionally biased region" description="Basic residues" evidence="2">
    <location>
        <begin position="2195"/>
        <end position="2245"/>
    </location>
</feature>
<dbReference type="InterPro" id="IPR056823">
    <property type="entry name" value="TEN-like_YD-shell"/>
</dbReference>
<dbReference type="SUPFAM" id="SSF51294">
    <property type="entry name" value="Hedgehog/intein (Hint) domain"/>
    <property type="match status" value="1"/>
</dbReference>
<dbReference type="InterPro" id="IPR001791">
    <property type="entry name" value="Laminin_G"/>
</dbReference>
<dbReference type="Pfam" id="PF25023">
    <property type="entry name" value="TEN_YD-shell"/>
    <property type="match status" value="2"/>
</dbReference>
<dbReference type="Pfam" id="PF24120">
    <property type="entry name" value="SsdA_C"/>
    <property type="match status" value="1"/>
</dbReference>
<evidence type="ECO:0000259" key="3">
    <source>
        <dbReference type="SMART" id="SM00306"/>
    </source>
</evidence>
<evidence type="ECO:0000256" key="2">
    <source>
        <dbReference type="SAM" id="MobiDB-lite"/>
    </source>
</evidence>
<reference evidence="4 5" key="1">
    <citation type="submission" date="2024-09" db="EMBL/GenBank/DDBJ databases">
        <authorList>
            <person name="Sun Q."/>
            <person name="Mori K."/>
        </authorList>
    </citation>
    <scope>NUCLEOTIDE SEQUENCE [LARGE SCALE GENOMIC DNA]</scope>
    <source>
        <strain evidence="4 5">JCM 3324</strain>
    </source>
</reference>
<feature type="region of interest" description="Disordered" evidence="2">
    <location>
        <begin position="2121"/>
        <end position="2254"/>
    </location>
</feature>
<dbReference type="InterPro" id="IPR003587">
    <property type="entry name" value="Hint_dom_N"/>
</dbReference>
<proteinExistence type="predicted"/>
<feature type="compositionally biased region" description="Low complexity" evidence="2">
    <location>
        <begin position="2131"/>
        <end position="2153"/>
    </location>
</feature>
<evidence type="ECO:0000256" key="1">
    <source>
        <dbReference type="ARBA" id="ARBA00022737"/>
    </source>
</evidence>
<keyword evidence="5" id="KW-1185">Reference proteome</keyword>
<protein>
    <submittedName>
        <fullName evidence="4">Polymorphic toxin-type HINT domain-containing protein</fullName>
    </submittedName>
</protein>